<feature type="compositionally biased region" description="Polar residues" evidence="1">
    <location>
        <begin position="10"/>
        <end position="20"/>
    </location>
</feature>
<dbReference type="InterPro" id="IPR016208">
    <property type="entry name" value="Ald_Oxase/xanthine_DH-like"/>
</dbReference>
<gene>
    <name evidence="4" type="ORF">DIU77_00965</name>
</gene>
<dbReference type="PANTHER" id="PTHR11908:SF157">
    <property type="entry name" value="XANTHINE DEHYDROGENASE SUBUNIT D-RELATED"/>
    <property type="match status" value="1"/>
</dbReference>
<dbReference type="InterPro" id="IPR046867">
    <property type="entry name" value="AldOxase/xan_DH_MoCoBD2"/>
</dbReference>
<dbReference type="PANTHER" id="PTHR11908">
    <property type="entry name" value="XANTHINE DEHYDROGENASE"/>
    <property type="match status" value="1"/>
</dbReference>
<comment type="caution">
    <text evidence="4">The sequence shown here is derived from an EMBL/GenBank/DDBJ whole genome shotgun (WGS) entry which is preliminary data.</text>
</comment>
<dbReference type="Pfam" id="PF02738">
    <property type="entry name" value="MoCoBD_1"/>
    <property type="match status" value="1"/>
</dbReference>
<dbReference type="EMBL" id="QGUI01000020">
    <property type="protein sequence ID" value="PZN01339.1"/>
    <property type="molecule type" value="Genomic_DNA"/>
</dbReference>
<evidence type="ECO:0000256" key="1">
    <source>
        <dbReference type="SAM" id="MobiDB-lite"/>
    </source>
</evidence>
<proteinExistence type="predicted"/>
<dbReference type="Pfam" id="PF20256">
    <property type="entry name" value="MoCoBD_2"/>
    <property type="match status" value="1"/>
</dbReference>
<dbReference type="Gene3D" id="3.30.365.10">
    <property type="entry name" value="Aldehyde oxidase/xanthine dehydrogenase, molybdopterin binding domain"/>
    <property type="match status" value="4"/>
</dbReference>
<feature type="region of interest" description="Disordered" evidence="1">
    <location>
        <begin position="1"/>
        <end position="34"/>
    </location>
</feature>
<dbReference type="GO" id="GO:0016491">
    <property type="term" value="F:oxidoreductase activity"/>
    <property type="evidence" value="ECO:0007669"/>
    <property type="project" value="InterPro"/>
</dbReference>
<feature type="domain" description="Aldehyde oxidase/xanthine dehydrogenase first molybdopterin binding" evidence="2">
    <location>
        <begin position="49"/>
        <end position="188"/>
    </location>
</feature>
<organism evidence="4">
    <name type="scientific">Thermocrispum agreste</name>
    <dbReference type="NCBI Taxonomy" id="37925"/>
    <lineage>
        <taxon>Bacteria</taxon>
        <taxon>Bacillati</taxon>
        <taxon>Actinomycetota</taxon>
        <taxon>Actinomycetes</taxon>
        <taxon>Pseudonocardiales</taxon>
        <taxon>Pseudonocardiaceae</taxon>
        <taxon>Thermocrispum</taxon>
    </lineage>
</organism>
<feature type="domain" description="Aldehyde oxidase/xanthine dehydrogenase second molybdopterin binding" evidence="3">
    <location>
        <begin position="220"/>
        <end position="475"/>
    </location>
</feature>
<dbReference type="InterPro" id="IPR037165">
    <property type="entry name" value="AldOxase/xan_DH_Mopterin-bd_sf"/>
</dbReference>
<reference evidence="4" key="1">
    <citation type="submission" date="2018-05" db="EMBL/GenBank/DDBJ databases">
        <authorList>
            <person name="Lanie J.A."/>
            <person name="Ng W.-L."/>
            <person name="Kazmierczak K.M."/>
            <person name="Andrzejewski T.M."/>
            <person name="Davidsen T.M."/>
            <person name="Wayne K.J."/>
            <person name="Tettelin H."/>
            <person name="Glass J.I."/>
            <person name="Rusch D."/>
            <person name="Podicherti R."/>
            <person name="Tsui H.-C.T."/>
            <person name="Winkler M.E."/>
        </authorList>
    </citation>
    <scope>NUCLEOTIDE SEQUENCE</scope>
    <source>
        <strain evidence="4">ZC4RG45</strain>
    </source>
</reference>
<evidence type="ECO:0000259" key="3">
    <source>
        <dbReference type="Pfam" id="PF20256"/>
    </source>
</evidence>
<dbReference type="InterPro" id="IPR008274">
    <property type="entry name" value="AldOxase/xan_DH_MoCoBD1"/>
</dbReference>
<accession>A0A2W4JSJ4</accession>
<dbReference type="AlphaFoldDB" id="A0A2W4JSJ4"/>
<evidence type="ECO:0000259" key="2">
    <source>
        <dbReference type="Pfam" id="PF02738"/>
    </source>
</evidence>
<dbReference type="SUPFAM" id="SSF56003">
    <property type="entry name" value="Molybdenum cofactor-binding domain"/>
    <property type="match status" value="1"/>
</dbReference>
<protein>
    <submittedName>
        <fullName evidence="4">Uncharacterized protein</fullName>
    </submittedName>
</protein>
<sequence length="543" mass="57056">MPSGDGRRASTATVGSSWVTSPAAGLTPTDTPSRPVTLLASSRASASPSTTEPLAAVCAHVTGHPVRIALTLEESMCTSRADGATVEVATGFDSQGRILARDVDITLDTGAYTDNSVRVLRKAAQTCFGPYRVPALRVRARAVYTNTTPASSYRGFGAFHTNPASEGNLDQAAEALGIDPLEIRLRNLVKMGESVPPDTRPVDADLAADLSAVHEALTVEPREGKLQGVGFGCALSPAGADPTSVAIVRLLADGSAVLMIGSAEMGQGSHTALAQIVAEELHLDLGDVRVSPTDTRLAPFQWTTGASRTTSVVGRSVQRACHDVRRQLVEMAAELASDPVDSWSWADGKVAGPRGEQWHSWEVIAEWFGPGRGEVVGSGRTQKRGDFDQSPALWEVGVAGVVVSVDPETGRVELDQLVTAADVGKAINPKAVRGQDLGAATQAIGGALFEQMIYDGAEMANANLIEYRVPRITDMADRIDTLIFERGDGPGPYGAKPVGEGGMTAVGGAVLAAVARAIGRWPDRLPLTPERVWTSMRQTEPAE</sequence>
<dbReference type="GO" id="GO:0005506">
    <property type="term" value="F:iron ion binding"/>
    <property type="evidence" value="ECO:0007669"/>
    <property type="project" value="InterPro"/>
</dbReference>
<evidence type="ECO:0000313" key="4">
    <source>
        <dbReference type="EMBL" id="PZN01339.1"/>
    </source>
</evidence>
<name>A0A2W4JSJ4_9PSEU</name>